<accession>A0A4R9LX67</accession>
<sequence>MEEEITLGGGCFWCTEAVYLRIPGVLSVKSGYAGGTVKSPTYKQICTGTTGHAEVIQVKFDSDQIDLSQILGIFWKAHDPTTLNRQGNDVGTQYRSVIFYKNEAQKKIAEDSKKNAAKSFSNPIVTEISPLPEFYMAEDYHQDYFRLNPGNPYCNYVIPPKLDKLGLKL</sequence>
<dbReference type="Pfam" id="PF01625">
    <property type="entry name" value="PMSR"/>
    <property type="match status" value="1"/>
</dbReference>
<dbReference type="Proteomes" id="UP000298264">
    <property type="component" value="Unassembled WGS sequence"/>
</dbReference>
<comment type="caution">
    <text evidence="6">The sequence shown here is derived from an EMBL/GenBank/DDBJ whole genome shotgun (WGS) entry which is preliminary data.</text>
</comment>
<dbReference type="GO" id="GO:0008113">
    <property type="term" value="F:peptide-methionine (S)-S-oxide reductase activity"/>
    <property type="evidence" value="ECO:0007669"/>
    <property type="project" value="UniProtKB-UniRule"/>
</dbReference>
<evidence type="ECO:0000256" key="3">
    <source>
        <dbReference type="ARBA" id="ARBA00048782"/>
    </source>
</evidence>
<evidence type="ECO:0000256" key="4">
    <source>
        <dbReference type="HAMAP-Rule" id="MF_01401"/>
    </source>
</evidence>
<dbReference type="OrthoDB" id="4174719at2"/>
<comment type="catalytic activity">
    <reaction evidence="2 4">
        <text>L-methionyl-[protein] + [thioredoxin]-disulfide + H2O = L-methionyl-(S)-S-oxide-[protein] + [thioredoxin]-dithiol</text>
        <dbReference type="Rhea" id="RHEA:14217"/>
        <dbReference type="Rhea" id="RHEA-COMP:10698"/>
        <dbReference type="Rhea" id="RHEA-COMP:10700"/>
        <dbReference type="Rhea" id="RHEA-COMP:12313"/>
        <dbReference type="Rhea" id="RHEA-COMP:12315"/>
        <dbReference type="ChEBI" id="CHEBI:15377"/>
        <dbReference type="ChEBI" id="CHEBI:16044"/>
        <dbReference type="ChEBI" id="CHEBI:29950"/>
        <dbReference type="ChEBI" id="CHEBI:44120"/>
        <dbReference type="ChEBI" id="CHEBI:50058"/>
        <dbReference type="EC" id="1.8.4.11"/>
    </reaction>
</comment>
<feature type="domain" description="Peptide methionine sulphoxide reductase MsrA" evidence="5">
    <location>
        <begin position="4"/>
        <end position="155"/>
    </location>
</feature>
<feature type="active site" evidence="4">
    <location>
        <position position="11"/>
    </location>
</feature>
<comment type="function">
    <text evidence="4">Has an important function as a repair enzyme for proteins that have been inactivated by oxidation. Catalyzes the reversible oxidation-reduction of methionine sulfoxide in proteins to methionine.</text>
</comment>
<dbReference type="PANTHER" id="PTHR43774:SF1">
    <property type="entry name" value="PEPTIDE METHIONINE SULFOXIDE REDUCTASE MSRA 2"/>
    <property type="match status" value="1"/>
</dbReference>
<evidence type="ECO:0000256" key="1">
    <source>
        <dbReference type="ARBA" id="ARBA00023002"/>
    </source>
</evidence>
<dbReference type="GO" id="GO:0033744">
    <property type="term" value="F:L-methionine:thioredoxin-disulfide S-oxidoreductase activity"/>
    <property type="evidence" value="ECO:0007669"/>
    <property type="project" value="RHEA"/>
</dbReference>
<proteinExistence type="inferred from homology"/>
<evidence type="ECO:0000313" key="7">
    <source>
        <dbReference type="Proteomes" id="UP000298264"/>
    </source>
</evidence>
<dbReference type="InterPro" id="IPR002569">
    <property type="entry name" value="Met_Sox_Rdtase_MsrA_dom"/>
</dbReference>
<evidence type="ECO:0000259" key="5">
    <source>
        <dbReference type="Pfam" id="PF01625"/>
    </source>
</evidence>
<name>A0A4R9LX67_9LEPT</name>
<dbReference type="HAMAP" id="MF_01401">
    <property type="entry name" value="MsrA"/>
    <property type="match status" value="1"/>
</dbReference>
<dbReference type="PANTHER" id="PTHR43774">
    <property type="entry name" value="PEPTIDE METHIONINE SULFOXIDE REDUCTASE"/>
    <property type="match status" value="1"/>
</dbReference>
<dbReference type="SUPFAM" id="SSF55068">
    <property type="entry name" value="Peptide methionine sulfoxide reductase"/>
    <property type="match status" value="1"/>
</dbReference>
<dbReference type="Gene3D" id="3.30.1060.10">
    <property type="entry name" value="Peptide methionine sulphoxide reductase MsrA"/>
    <property type="match status" value="1"/>
</dbReference>
<comment type="similarity">
    <text evidence="4">Belongs to the MsrA Met sulfoxide reductase family.</text>
</comment>
<dbReference type="RefSeq" id="WP_135762777.1">
    <property type="nucleotide sequence ID" value="NZ_RQHV01000007.1"/>
</dbReference>
<dbReference type="AlphaFoldDB" id="A0A4R9LX67"/>
<keyword evidence="7" id="KW-1185">Reference proteome</keyword>
<keyword evidence="1 4" id="KW-0560">Oxidoreductase</keyword>
<evidence type="ECO:0000313" key="6">
    <source>
        <dbReference type="EMBL" id="TGN14299.1"/>
    </source>
</evidence>
<organism evidence="6 7">
    <name type="scientific">Leptospira ilyithenensis</name>
    <dbReference type="NCBI Taxonomy" id="2484901"/>
    <lineage>
        <taxon>Bacteria</taxon>
        <taxon>Pseudomonadati</taxon>
        <taxon>Spirochaetota</taxon>
        <taxon>Spirochaetia</taxon>
        <taxon>Leptospirales</taxon>
        <taxon>Leptospiraceae</taxon>
        <taxon>Leptospira</taxon>
    </lineage>
</organism>
<protein>
    <recommendedName>
        <fullName evidence="4">Peptide methionine sulfoxide reductase MsrA</fullName>
        <shortName evidence="4">Protein-methionine-S-oxide reductase</shortName>
        <ecNumber evidence="4">1.8.4.11</ecNumber>
    </recommendedName>
    <alternativeName>
        <fullName evidence="4">Peptide-methionine (S)-S-oxide reductase</fullName>
        <shortName evidence="4">Peptide Met(O) reductase</shortName>
    </alternativeName>
</protein>
<gene>
    <name evidence="4 6" type="primary">msrA</name>
    <name evidence="6" type="ORF">EHS11_02135</name>
</gene>
<dbReference type="NCBIfam" id="TIGR00401">
    <property type="entry name" value="msrA"/>
    <property type="match status" value="1"/>
</dbReference>
<reference evidence="6" key="1">
    <citation type="journal article" date="2019" name="PLoS Negl. Trop. Dis.">
        <title>Revisiting the worldwide diversity of Leptospira species in the environment.</title>
        <authorList>
            <person name="Vincent A.T."/>
            <person name="Schiettekatte O."/>
            <person name="Bourhy P."/>
            <person name="Veyrier F.J."/>
            <person name="Picardeau M."/>
        </authorList>
    </citation>
    <scope>NUCLEOTIDE SEQUENCE [LARGE SCALE GENOMIC DNA]</scope>
    <source>
        <strain evidence="6">201400974</strain>
    </source>
</reference>
<evidence type="ECO:0000256" key="2">
    <source>
        <dbReference type="ARBA" id="ARBA00047806"/>
    </source>
</evidence>
<comment type="catalytic activity">
    <reaction evidence="3 4">
        <text>[thioredoxin]-disulfide + L-methionine + H2O = L-methionine (S)-S-oxide + [thioredoxin]-dithiol</text>
        <dbReference type="Rhea" id="RHEA:19993"/>
        <dbReference type="Rhea" id="RHEA-COMP:10698"/>
        <dbReference type="Rhea" id="RHEA-COMP:10700"/>
        <dbReference type="ChEBI" id="CHEBI:15377"/>
        <dbReference type="ChEBI" id="CHEBI:29950"/>
        <dbReference type="ChEBI" id="CHEBI:50058"/>
        <dbReference type="ChEBI" id="CHEBI:57844"/>
        <dbReference type="ChEBI" id="CHEBI:58772"/>
        <dbReference type="EC" id="1.8.4.11"/>
    </reaction>
</comment>
<dbReference type="InterPro" id="IPR036509">
    <property type="entry name" value="Met_Sox_Rdtase_MsrA_sf"/>
</dbReference>
<dbReference type="EC" id="1.8.4.11" evidence="4"/>
<dbReference type="EMBL" id="RQHV01000007">
    <property type="protein sequence ID" value="TGN14299.1"/>
    <property type="molecule type" value="Genomic_DNA"/>
</dbReference>